<dbReference type="InterPro" id="IPR002126">
    <property type="entry name" value="Cadherin-like_dom"/>
</dbReference>
<evidence type="ECO:0000256" key="10">
    <source>
        <dbReference type="ARBA" id="ARBA00023180"/>
    </source>
</evidence>
<keyword evidence="5" id="KW-0677">Repeat</keyword>
<dbReference type="SUPFAM" id="SSF49313">
    <property type="entry name" value="Cadherin-like"/>
    <property type="match status" value="6"/>
</dbReference>
<evidence type="ECO:0000256" key="13">
    <source>
        <dbReference type="SAM" id="Phobius"/>
    </source>
</evidence>
<dbReference type="GO" id="GO:0005509">
    <property type="term" value="F:calcium ion binding"/>
    <property type="evidence" value="ECO:0007669"/>
    <property type="project" value="UniProtKB-UniRule"/>
</dbReference>
<dbReference type="Gene3D" id="2.60.40.60">
    <property type="entry name" value="Cadherins"/>
    <property type="match status" value="7"/>
</dbReference>
<keyword evidence="16" id="KW-1185">Reference proteome</keyword>
<feature type="domain" description="Cadherin" evidence="14">
    <location>
        <begin position="654"/>
        <end position="770"/>
    </location>
</feature>
<evidence type="ECO:0000256" key="5">
    <source>
        <dbReference type="ARBA" id="ARBA00022737"/>
    </source>
</evidence>
<reference evidence="15" key="1">
    <citation type="submission" date="2025-08" db="UniProtKB">
        <authorList>
            <consortium name="Ensembl"/>
        </authorList>
    </citation>
    <scope>IDENTIFICATION</scope>
</reference>
<evidence type="ECO:0000259" key="14">
    <source>
        <dbReference type="PROSITE" id="PS50268"/>
    </source>
</evidence>
<dbReference type="GO" id="GO:0005886">
    <property type="term" value="C:plasma membrane"/>
    <property type="evidence" value="ECO:0007669"/>
    <property type="project" value="UniProtKB-SubCell"/>
</dbReference>
<feature type="domain" description="Cadherin" evidence="14">
    <location>
        <begin position="444"/>
        <end position="547"/>
    </location>
</feature>
<evidence type="ECO:0000256" key="1">
    <source>
        <dbReference type="ARBA" id="ARBA00004251"/>
    </source>
</evidence>
<feature type="transmembrane region" description="Helical" evidence="13">
    <location>
        <begin position="789"/>
        <end position="813"/>
    </location>
</feature>
<dbReference type="PRINTS" id="PR00205">
    <property type="entry name" value="CADHERIN"/>
</dbReference>
<evidence type="ECO:0000256" key="4">
    <source>
        <dbReference type="ARBA" id="ARBA00022729"/>
    </source>
</evidence>
<evidence type="ECO:0000256" key="12">
    <source>
        <dbReference type="PROSITE-ProRule" id="PRU00043"/>
    </source>
</evidence>
<keyword evidence="7" id="KW-0130">Cell adhesion</keyword>
<comment type="subcellular location">
    <subcellularLocation>
        <location evidence="1">Cell membrane</location>
        <topology evidence="1">Single-pass type I membrane protein</topology>
    </subcellularLocation>
</comment>
<dbReference type="InterPro" id="IPR015919">
    <property type="entry name" value="Cadherin-like_sf"/>
</dbReference>
<dbReference type="Proteomes" id="UP000261540">
    <property type="component" value="Unplaced"/>
</dbReference>
<dbReference type="FunFam" id="2.60.40.60:FF:000005">
    <property type="entry name" value="Protocadherin 9"/>
    <property type="match status" value="1"/>
</dbReference>
<dbReference type="Pfam" id="PF00028">
    <property type="entry name" value="Cadherin"/>
    <property type="match status" value="5"/>
</dbReference>
<accession>A0A3B3SYS4</accession>
<evidence type="ECO:0000256" key="7">
    <source>
        <dbReference type="ARBA" id="ARBA00022889"/>
    </source>
</evidence>
<name>A0A3B3SYS4_9TELE</name>
<dbReference type="FunFam" id="2.60.40.60:FF:000020">
    <property type="entry name" value="Dachsous cadherin-related 1b"/>
    <property type="match status" value="1"/>
</dbReference>
<dbReference type="RefSeq" id="XP_023667319.1">
    <property type="nucleotide sequence ID" value="XM_023811551.2"/>
</dbReference>
<dbReference type="CTD" id="568796"/>
<dbReference type="CDD" id="cd11304">
    <property type="entry name" value="Cadherin_repeat"/>
    <property type="match status" value="6"/>
</dbReference>
<dbReference type="GO" id="GO:0007156">
    <property type="term" value="P:homophilic cell adhesion via plasma membrane adhesion molecules"/>
    <property type="evidence" value="ECO:0007669"/>
    <property type="project" value="InterPro"/>
</dbReference>
<dbReference type="PANTHER" id="PTHR24028:SF276">
    <property type="entry name" value="PROTOCADHERIN 20"/>
    <property type="match status" value="1"/>
</dbReference>
<evidence type="ECO:0000256" key="11">
    <source>
        <dbReference type="ARBA" id="ARBA00072296"/>
    </source>
</evidence>
<sequence length="844" mass="93668">MSPAIHVNMNRKNLLQNLFSMVLIQQIMCEPSEINISIKEEHKEGIKVATIAHIFTPPYQVLTPDMYLRLDSDTGDLYTTTHRMDREFLCPEQSGDCLIQHFIIVGPERDVVKVNVVLEDINDNAPCFHKSEIHLSISEDVNVGTSFLLDDQAWDKDVGINGKVQYSLDTLSSFFRVEEEGPSPVVVVQGELDRETQSIHRMILFATDYGFPPQTGTTILVVEVRDINDNCPTFPSDAPQTATIQENSPRGTVVTQVKAIDPDLGPNAAITYSYSPKTSRRSQVLFDLDQDTGQITLSSTIKSGDASEHRLKVQASGPLCSPAAAEINVSILRAVSRQPVINIKLIAEHSNHTILLKENKPSTILAVLELSELFTGTLCIDGKVPFLLKPQDGRYHLFSSKPLDFEQKSKYYVSISVNSTPITNHKIIIPVQVEDVNDNVPQFHQILYEVYVSENNVPGVFLVQVAATDADSLQNGKVVYRLRPDVDALFRINHTTGQLFLMASLDREQQDSHRITVVARDSGSPALEATATVIVNVLDQNDNKPIFLNPSFTFFIPENFPLLGRVGLLGVKDADKEENGQVEMQMLNGSGPFVVDNSQSIMRCAAELDREKQDRYELWVLARDRGQPSLSSTAKVTVFIEDVNDNQPHIILPSSNFSCLTVLPDTALGSTITRIFAIDKDSGINSDISYHIGACEPPGCSSFQIGAHSGNITLAQQLLLKDYGIHRLLIVVRDSGRPVPLQSTVWVNLLVNTSLEPCHVNNIPKSIPQIAITANSCKSDETSANQSRLVFMVGLCMMACSFFMFLGTGIACIKQRSERKKTKKYDKAIPLKLMEDCHNDNWIH</sequence>
<dbReference type="GO" id="GO:0009653">
    <property type="term" value="P:anatomical structure morphogenesis"/>
    <property type="evidence" value="ECO:0007669"/>
    <property type="project" value="UniProtKB-ARBA"/>
</dbReference>
<feature type="domain" description="Cadherin" evidence="14">
    <location>
        <begin position="129"/>
        <end position="234"/>
    </location>
</feature>
<dbReference type="PROSITE" id="PS00232">
    <property type="entry name" value="CADHERIN_1"/>
    <property type="match status" value="3"/>
</dbReference>
<keyword evidence="6 12" id="KW-0106">Calcium</keyword>
<protein>
    <recommendedName>
        <fullName evidence="11">Protocadherin-20</fullName>
    </recommendedName>
</protein>
<dbReference type="PANTHER" id="PTHR24028">
    <property type="entry name" value="CADHERIN-87A"/>
    <property type="match status" value="1"/>
</dbReference>
<dbReference type="GeneID" id="111843738"/>
<dbReference type="AlphaFoldDB" id="A0A3B3SYS4"/>
<feature type="domain" description="Cadherin" evidence="14">
    <location>
        <begin position="236"/>
        <end position="443"/>
    </location>
</feature>
<dbReference type="InterPro" id="IPR050174">
    <property type="entry name" value="Protocadherin/Cadherin-CA"/>
</dbReference>
<evidence type="ECO:0000256" key="2">
    <source>
        <dbReference type="ARBA" id="ARBA00022475"/>
    </source>
</evidence>
<keyword evidence="3 13" id="KW-0812">Transmembrane</keyword>
<evidence type="ECO:0000313" key="16">
    <source>
        <dbReference type="Proteomes" id="UP000261540"/>
    </source>
</evidence>
<feature type="domain" description="Cadherin" evidence="14">
    <location>
        <begin position="548"/>
        <end position="650"/>
    </location>
</feature>
<dbReference type="FunFam" id="2.60.40.60:FF:000002">
    <property type="entry name" value="Protocadherin alpha 2"/>
    <property type="match status" value="1"/>
</dbReference>
<dbReference type="InterPro" id="IPR020894">
    <property type="entry name" value="Cadherin_CS"/>
</dbReference>
<evidence type="ECO:0000313" key="15">
    <source>
        <dbReference type="Ensembl" id="ENSPKIP00000035927.1"/>
    </source>
</evidence>
<keyword evidence="2" id="KW-1003">Cell membrane</keyword>
<dbReference type="FunFam" id="2.60.40.60:FF:000016">
    <property type="entry name" value="Protocadherin 9"/>
    <property type="match status" value="1"/>
</dbReference>
<organism evidence="15 16">
    <name type="scientific">Paramormyrops kingsleyae</name>
    <dbReference type="NCBI Taxonomy" id="1676925"/>
    <lineage>
        <taxon>Eukaryota</taxon>
        <taxon>Metazoa</taxon>
        <taxon>Chordata</taxon>
        <taxon>Craniata</taxon>
        <taxon>Vertebrata</taxon>
        <taxon>Euteleostomi</taxon>
        <taxon>Actinopterygii</taxon>
        <taxon>Neopterygii</taxon>
        <taxon>Teleostei</taxon>
        <taxon>Osteoglossocephala</taxon>
        <taxon>Osteoglossomorpha</taxon>
        <taxon>Osteoglossiformes</taxon>
        <taxon>Mormyridae</taxon>
        <taxon>Paramormyrops</taxon>
    </lineage>
</organism>
<proteinExistence type="predicted"/>
<dbReference type="Ensembl" id="ENSPKIT00000016867.1">
    <property type="protein sequence ID" value="ENSPKIP00000035927.1"/>
    <property type="gene ID" value="ENSPKIG00000014691.1"/>
</dbReference>
<keyword evidence="10" id="KW-0325">Glycoprotein</keyword>
<feature type="domain" description="Cadherin" evidence="14">
    <location>
        <begin position="59"/>
        <end position="128"/>
    </location>
</feature>
<dbReference type="SMART" id="SM00112">
    <property type="entry name" value="CA"/>
    <property type="match status" value="5"/>
</dbReference>
<dbReference type="OrthoDB" id="6252479at2759"/>
<dbReference type="PROSITE" id="PS50268">
    <property type="entry name" value="CADHERIN_2"/>
    <property type="match status" value="6"/>
</dbReference>
<keyword evidence="8 13" id="KW-1133">Transmembrane helix</keyword>
<evidence type="ECO:0000256" key="3">
    <source>
        <dbReference type="ARBA" id="ARBA00022692"/>
    </source>
</evidence>
<dbReference type="KEGG" id="pki:111843738"/>
<evidence type="ECO:0000256" key="6">
    <source>
        <dbReference type="ARBA" id="ARBA00022837"/>
    </source>
</evidence>
<dbReference type="FunFam" id="2.60.40.60:FF:000007">
    <property type="entry name" value="Protocadherin alpha 2"/>
    <property type="match status" value="1"/>
</dbReference>
<evidence type="ECO:0000256" key="9">
    <source>
        <dbReference type="ARBA" id="ARBA00023136"/>
    </source>
</evidence>
<evidence type="ECO:0000256" key="8">
    <source>
        <dbReference type="ARBA" id="ARBA00022989"/>
    </source>
</evidence>
<dbReference type="GeneTree" id="ENSGT00940000156743"/>
<keyword evidence="9 13" id="KW-0472">Membrane</keyword>
<reference evidence="15" key="2">
    <citation type="submission" date="2025-09" db="UniProtKB">
        <authorList>
            <consortium name="Ensembl"/>
        </authorList>
    </citation>
    <scope>IDENTIFICATION</scope>
</reference>
<keyword evidence="4" id="KW-0732">Signal</keyword>